<reference evidence="2" key="1">
    <citation type="journal article" date="2005" name="Nature">
        <title>The map-based sequence of the rice genome.</title>
        <authorList>
            <consortium name="International rice genome sequencing project (IRGSP)"/>
            <person name="Matsumoto T."/>
            <person name="Wu J."/>
            <person name="Kanamori H."/>
            <person name="Katayose Y."/>
            <person name="Fujisawa M."/>
            <person name="Namiki N."/>
            <person name="Mizuno H."/>
            <person name="Yamamoto K."/>
            <person name="Antonio B.A."/>
            <person name="Baba T."/>
            <person name="Sakata K."/>
            <person name="Nagamura Y."/>
            <person name="Aoki H."/>
            <person name="Arikawa K."/>
            <person name="Arita K."/>
            <person name="Bito T."/>
            <person name="Chiden Y."/>
            <person name="Fujitsuka N."/>
            <person name="Fukunaka R."/>
            <person name="Hamada M."/>
            <person name="Harada C."/>
            <person name="Hayashi A."/>
            <person name="Hijishita S."/>
            <person name="Honda M."/>
            <person name="Hosokawa S."/>
            <person name="Ichikawa Y."/>
            <person name="Idonuma A."/>
            <person name="Iijima M."/>
            <person name="Ikeda M."/>
            <person name="Ikeno M."/>
            <person name="Ito K."/>
            <person name="Ito S."/>
            <person name="Ito T."/>
            <person name="Ito Y."/>
            <person name="Ito Y."/>
            <person name="Iwabuchi A."/>
            <person name="Kamiya K."/>
            <person name="Karasawa W."/>
            <person name="Kurita K."/>
            <person name="Katagiri S."/>
            <person name="Kikuta A."/>
            <person name="Kobayashi H."/>
            <person name="Kobayashi N."/>
            <person name="Machita K."/>
            <person name="Maehara T."/>
            <person name="Masukawa M."/>
            <person name="Mizubayashi T."/>
            <person name="Mukai Y."/>
            <person name="Nagasaki H."/>
            <person name="Nagata Y."/>
            <person name="Naito S."/>
            <person name="Nakashima M."/>
            <person name="Nakama Y."/>
            <person name="Nakamichi Y."/>
            <person name="Nakamura M."/>
            <person name="Meguro A."/>
            <person name="Negishi M."/>
            <person name="Ohta I."/>
            <person name="Ohta T."/>
            <person name="Okamoto M."/>
            <person name="Ono N."/>
            <person name="Saji S."/>
            <person name="Sakaguchi M."/>
            <person name="Sakai K."/>
            <person name="Shibata M."/>
            <person name="Shimokawa T."/>
            <person name="Song J."/>
            <person name="Takazaki Y."/>
            <person name="Terasawa K."/>
            <person name="Tsugane M."/>
            <person name="Tsuji K."/>
            <person name="Ueda S."/>
            <person name="Waki K."/>
            <person name="Yamagata H."/>
            <person name="Yamamoto M."/>
            <person name="Yamamoto S."/>
            <person name="Yamane H."/>
            <person name="Yoshiki S."/>
            <person name="Yoshihara R."/>
            <person name="Yukawa K."/>
            <person name="Zhong H."/>
            <person name="Yano M."/>
            <person name="Yuan Q."/>
            <person name="Ouyang S."/>
            <person name="Liu J."/>
            <person name="Jones K.M."/>
            <person name="Gansberger K."/>
            <person name="Moffat K."/>
            <person name="Hill J."/>
            <person name="Bera J."/>
            <person name="Fadrosh D."/>
            <person name="Jin S."/>
            <person name="Johri S."/>
            <person name="Kim M."/>
            <person name="Overton L."/>
            <person name="Reardon M."/>
            <person name="Tsitrin T."/>
            <person name="Vuong H."/>
            <person name="Weaver B."/>
            <person name="Ciecko A."/>
            <person name="Tallon L."/>
            <person name="Jackson J."/>
            <person name="Pai G."/>
            <person name="Aken S.V."/>
            <person name="Utterback T."/>
            <person name="Reidmuller S."/>
            <person name="Feldblyum T."/>
            <person name="Hsiao J."/>
            <person name="Zismann V."/>
            <person name="Iobst S."/>
            <person name="de Vazeille A.R."/>
            <person name="Buell C.R."/>
            <person name="Ying K."/>
            <person name="Li Y."/>
            <person name="Lu T."/>
            <person name="Huang Y."/>
            <person name="Zhao Q."/>
            <person name="Feng Q."/>
            <person name="Zhang L."/>
            <person name="Zhu J."/>
            <person name="Weng Q."/>
            <person name="Mu J."/>
            <person name="Lu Y."/>
            <person name="Fan D."/>
            <person name="Liu Y."/>
            <person name="Guan J."/>
            <person name="Zhang Y."/>
            <person name="Yu S."/>
            <person name="Liu X."/>
            <person name="Zhang Y."/>
            <person name="Hong G."/>
            <person name="Han B."/>
            <person name="Choisne N."/>
            <person name="Demange N."/>
            <person name="Orjeda G."/>
            <person name="Samain S."/>
            <person name="Cattolico L."/>
            <person name="Pelletier E."/>
            <person name="Couloux A."/>
            <person name="Segurens B."/>
            <person name="Wincker P."/>
            <person name="D'Hont A."/>
            <person name="Scarpelli C."/>
            <person name="Weissenbach J."/>
            <person name="Salanoubat M."/>
            <person name="Quetier F."/>
            <person name="Yu Y."/>
            <person name="Kim H.R."/>
            <person name="Rambo T."/>
            <person name="Currie J."/>
            <person name="Collura K."/>
            <person name="Luo M."/>
            <person name="Yang T."/>
            <person name="Ammiraju J.S.S."/>
            <person name="Engler F."/>
            <person name="Soderlund C."/>
            <person name="Wing R.A."/>
            <person name="Palmer L.E."/>
            <person name="de la Bastide M."/>
            <person name="Spiegel L."/>
            <person name="Nascimento L."/>
            <person name="Zutavern T."/>
            <person name="O'Shaughnessy A."/>
            <person name="Dike S."/>
            <person name="Dedhia N."/>
            <person name="Preston R."/>
            <person name="Balija V."/>
            <person name="McCombie W.R."/>
            <person name="Chow T."/>
            <person name="Chen H."/>
            <person name="Chung M."/>
            <person name="Chen C."/>
            <person name="Shaw J."/>
            <person name="Wu H."/>
            <person name="Hsiao K."/>
            <person name="Chao Y."/>
            <person name="Chu M."/>
            <person name="Cheng C."/>
            <person name="Hour A."/>
            <person name="Lee P."/>
            <person name="Lin S."/>
            <person name="Lin Y."/>
            <person name="Liou J."/>
            <person name="Liu S."/>
            <person name="Hsing Y."/>
            <person name="Raghuvanshi S."/>
            <person name="Mohanty A."/>
            <person name="Bharti A.K."/>
            <person name="Gaur A."/>
            <person name="Gupta V."/>
            <person name="Kumar D."/>
            <person name="Ravi V."/>
            <person name="Vij S."/>
            <person name="Kapur A."/>
            <person name="Khurana P."/>
            <person name="Khurana P."/>
            <person name="Khurana J.P."/>
            <person name="Tyagi A.K."/>
            <person name="Gaikwad K."/>
            <person name="Singh A."/>
            <person name="Dalal V."/>
            <person name="Srivastava S."/>
            <person name="Dixit A."/>
            <person name="Pal A.K."/>
            <person name="Ghazi I.A."/>
            <person name="Yadav M."/>
            <person name="Pandit A."/>
            <person name="Bhargava A."/>
            <person name="Sureshbabu K."/>
            <person name="Batra K."/>
            <person name="Sharma T.R."/>
            <person name="Mohapatra T."/>
            <person name="Singh N.K."/>
            <person name="Messing J."/>
            <person name="Nelson A.B."/>
            <person name="Fuks G."/>
            <person name="Kavchok S."/>
            <person name="Keizer G."/>
            <person name="Linton E."/>
            <person name="Llaca V."/>
            <person name="Song R."/>
            <person name="Tanyolac B."/>
            <person name="Young S."/>
            <person name="Ho-Il K."/>
            <person name="Hahn J.H."/>
            <person name="Sangsakoo G."/>
            <person name="Vanavichit A."/>
            <person name="de Mattos Luiz.A.T."/>
            <person name="Zimmer P.D."/>
            <person name="Malone G."/>
            <person name="Dellagostin O."/>
            <person name="de Oliveira A.C."/>
            <person name="Bevan M."/>
            <person name="Bancroft I."/>
            <person name="Minx P."/>
            <person name="Cordum H."/>
            <person name="Wilson R."/>
            <person name="Cheng Z."/>
            <person name="Jin W."/>
            <person name="Jiang J."/>
            <person name="Leong S.A."/>
            <person name="Iwama H."/>
            <person name="Gojobori T."/>
            <person name="Itoh T."/>
            <person name="Niimura Y."/>
            <person name="Fujii Y."/>
            <person name="Habara T."/>
            <person name="Sakai H."/>
            <person name="Sato Y."/>
            <person name="Wilson G."/>
            <person name="Kumar K."/>
            <person name="McCouch S."/>
            <person name="Juretic N."/>
            <person name="Hoen D."/>
            <person name="Wright S."/>
            <person name="Bruskiewich R."/>
            <person name="Bureau T."/>
            <person name="Miyao A."/>
            <person name="Hirochika H."/>
            <person name="Nishikawa T."/>
            <person name="Kadowaki K."/>
            <person name="Sugiura M."/>
            <person name="Burr B."/>
            <person name="Sasaki T."/>
        </authorList>
    </citation>
    <scope>NUCLEOTIDE SEQUENCE [LARGE SCALE GENOMIC DNA]</scope>
    <source>
        <strain evidence="2">cv. Nipponbare</strain>
    </source>
</reference>
<protein>
    <submittedName>
        <fullName evidence="1">Os12g0165000 protein</fullName>
    </submittedName>
</protein>
<feature type="non-terminal residue" evidence="1">
    <location>
        <position position="98"/>
    </location>
</feature>
<dbReference type="ExpressionAtlas" id="A0A0P0Y7C9">
    <property type="expression patterns" value="baseline and differential"/>
</dbReference>
<dbReference type="AlphaFoldDB" id="A0A0P0Y7C9"/>
<dbReference type="Proteomes" id="UP000059680">
    <property type="component" value="Chromosome 12"/>
</dbReference>
<evidence type="ECO:0000313" key="2">
    <source>
        <dbReference type="Proteomes" id="UP000059680"/>
    </source>
</evidence>
<proteinExistence type="evidence at protein level"/>
<dbReference type="InterPro" id="IPR051246">
    <property type="entry name" value="WDR48"/>
</dbReference>
<dbReference type="Gramene" id="Os12t0165000-02">
    <property type="protein sequence ID" value="Os12t0165000-02"/>
    <property type="gene ID" value="Os12g0165000"/>
</dbReference>
<evidence type="ECO:0007829" key="3">
    <source>
        <dbReference type="PeptideAtlas" id="A0A0P0Y7C9"/>
    </source>
</evidence>
<organism evidence="1 2">
    <name type="scientific">Oryza sativa subsp. japonica</name>
    <name type="common">Rice</name>
    <dbReference type="NCBI Taxonomy" id="39947"/>
    <lineage>
        <taxon>Eukaryota</taxon>
        <taxon>Viridiplantae</taxon>
        <taxon>Streptophyta</taxon>
        <taxon>Embryophyta</taxon>
        <taxon>Tracheophyta</taxon>
        <taxon>Spermatophyta</taxon>
        <taxon>Magnoliopsida</taxon>
        <taxon>Liliopsida</taxon>
        <taxon>Poales</taxon>
        <taxon>Poaceae</taxon>
        <taxon>BOP clade</taxon>
        <taxon>Oryzoideae</taxon>
        <taxon>Oryzeae</taxon>
        <taxon>Oryzinae</taxon>
        <taxon>Oryza</taxon>
        <taxon>Oryza sativa</taxon>
    </lineage>
</organism>
<sequence length="98" mass="10955">VPIHKEPSSIIPGVPAITQHEILNNRRHVLTKDTAGSVKLWEITRGAVIEDFGKVSFEDKKKELFEMHTCLVYHGCSIGMPVCPPGYTSMLFCRNICS</sequence>
<dbReference type="PANTHER" id="PTHR19862">
    <property type="entry name" value="WD REPEAT-CONTAINING PROTEIN 48"/>
    <property type="match status" value="1"/>
</dbReference>
<dbReference type="EMBL" id="AP014968">
    <property type="protein sequence ID" value="BAT16022.1"/>
    <property type="molecule type" value="Genomic_DNA"/>
</dbReference>
<keyword evidence="2" id="KW-1185">Reference proteome</keyword>
<dbReference type="PANTHER" id="PTHR19862:SF14">
    <property type="entry name" value="WD REPEAT-CONTAINING PROTEIN 48"/>
    <property type="match status" value="1"/>
</dbReference>
<reference evidence="1 2" key="3">
    <citation type="journal article" date="2013" name="Rice">
        <title>Improvement of the Oryza sativa Nipponbare reference genome using next generation sequence and optical map data.</title>
        <authorList>
            <person name="Kawahara Y."/>
            <person name="de la Bastide M."/>
            <person name="Hamilton J.P."/>
            <person name="Kanamori H."/>
            <person name="McCombie W.R."/>
            <person name="Ouyang S."/>
            <person name="Schwartz D.C."/>
            <person name="Tanaka T."/>
            <person name="Wu J."/>
            <person name="Zhou S."/>
            <person name="Childs K.L."/>
            <person name="Davidson R.M."/>
            <person name="Lin H."/>
            <person name="Quesada-Ocampo L."/>
            <person name="Vaillancourt B."/>
            <person name="Sakai H."/>
            <person name="Lee S.S."/>
            <person name="Kim J."/>
            <person name="Numa H."/>
            <person name="Itoh T."/>
            <person name="Buell C.R."/>
            <person name="Matsumoto T."/>
        </authorList>
    </citation>
    <scope>NUCLEOTIDE SEQUENCE [LARGE SCALE GENOMIC DNA]</scope>
    <source>
        <strain evidence="2">cv. Nipponbare</strain>
    </source>
</reference>
<keyword evidence="3" id="KW-1267">Proteomics identification</keyword>
<gene>
    <name evidence="1" type="ordered locus">Os12g0165000</name>
    <name evidence="1" type="ORF">OSNPB_120165000</name>
</gene>
<reference evidence="1 2" key="2">
    <citation type="journal article" date="2013" name="Plant Cell Physiol.">
        <title>Rice Annotation Project Database (RAP-DB): an integrative and interactive database for rice genomics.</title>
        <authorList>
            <person name="Sakai H."/>
            <person name="Lee S.S."/>
            <person name="Tanaka T."/>
            <person name="Numa H."/>
            <person name="Kim J."/>
            <person name="Kawahara Y."/>
            <person name="Wakimoto H."/>
            <person name="Yang C.C."/>
            <person name="Iwamoto M."/>
            <person name="Abe T."/>
            <person name="Yamada Y."/>
            <person name="Muto A."/>
            <person name="Inokuchi H."/>
            <person name="Ikemura T."/>
            <person name="Matsumoto T."/>
            <person name="Sasaki T."/>
            <person name="Itoh T."/>
        </authorList>
    </citation>
    <scope>NUCLEOTIDE SEQUENCE [LARGE SCALE GENOMIC DNA]</scope>
    <source>
        <strain evidence="2">cv. Nipponbare</strain>
    </source>
</reference>
<name>A0A0P0Y7C9_ORYSJ</name>
<evidence type="ECO:0000313" key="1">
    <source>
        <dbReference type="EMBL" id="BAT16022.1"/>
    </source>
</evidence>
<accession>A0A0P0Y7C9</accession>